<accession>A0A841H734</accession>
<keyword evidence="2" id="KW-1185">Reference proteome</keyword>
<reference evidence="1 2" key="1">
    <citation type="submission" date="2020-08" db="EMBL/GenBank/DDBJ databases">
        <title>Genomic Encyclopedia of Type Strains, Phase IV (KMG-IV): sequencing the most valuable type-strain genomes for metagenomic binning, comparative biology and taxonomic classification.</title>
        <authorList>
            <person name="Goeker M."/>
        </authorList>
    </citation>
    <scope>NUCLEOTIDE SEQUENCE [LARGE SCALE GENOMIC DNA]</scope>
    <source>
        <strain evidence="1 2">DSM 29007</strain>
    </source>
</reference>
<proteinExistence type="predicted"/>
<comment type="caution">
    <text evidence="1">The sequence shown here is derived from an EMBL/GenBank/DDBJ whole genome shotgun (WGS) entry which is preliminary data.</text>
</comment>
<sequence>MLMYGCGSTIVGDADSVNFIDQRGMIVGDRGMAALGTDMLVRAADESDQKGCPR</sequence>
<organism evidence="1 2">
    <name type="scientific">Longimicrobium terrae</name>
    <dbReference type="NCBI Taxonomy" id="1639882"/>
    <lineage>
        <taxon>Bacteria</taxon>
        <taxon>Pseudomonadati</taxon>
        <taxon>Gemmatimonadota</taxon>
        <taxon>Longimicrobiia</taxon>
        <taxon>Longimicrobiales</taxon>
        <taxon>Longimicrobiaceae</taxon>
        <taxon>Longimicrobium</taxon>
    </lineage>
</organism>
<dbReference type="EMBL" id="JACHIA010000029">
    <property type="protein sequence ID" value="MBB6073753.1"/>
    <property type="molecule type" value="Genomic_DNA"/>
</dbReference>
<name>A0A841H734_9BACT</name>
<dbReference type="Proteomes" id="UP000582837">
    <property type="component" value="Unassembled WGS sequence"/>
</dbReference>
<protein>
    <submittedName>
        <fullName evidence="1">Uncharacterized protein</fullName>
    </submittedName>
</protein>
<gene>
    <name evidence="1" type="ORF">HNQ61_005431</name>
</gene>
<evidence type="ECO:0000313" key="2">
    <source>
        <dbReference type="Proteomes" id="UP000582837"/>
    </source>
</evidence>
<evidence type="ECO:0000313" key="1">
    <source>
        <dbReference type="EMBL" id="MBB6073753.1"/>
    </source>
</evidence>
<dbReference type="AlphaFoldDB" id="A0A841H734"/>